<organism evidence="1 2">
    <name type="scientific">Zalaria obscura</name>
    <dbReference type="NCBI Taxonomy" id="2024903"/>
    <lineage>
        <taxon>Eukaryota</taxon>
        <taxon>Fungi</taxon>
        <taxon>Dikarya</taxon>
        <taxon>Ascomycota</taxon>
        <taxon>Pezizomycotina</taxon>
        <taxon>Dothideomycetes</taxon>
        <taxon>Dothideomycetidae</taxon>
        <taxon>Dothideales</taxon>
        <taxon>Zalariaceae</taxon>
        <taxon>Zalaria</taxon>
    </lineage>
</organism>
<sequence>MAVEARYLSGQSIPPRSKSSRRFGGKRKLVTYAEDEDDALALPASARSKRVQVVDLTGEETDEHMAEVGTAKSTRKDSKTVDLTADDKEPQGVGGKKGKAKNKDEEKRLKRYRPKPPQSYTATLERALTQRMYALSRTRTNNTHCPHSNTLCPQETIDLAGTTGNVYQVTITHVPSCTCPNFQKGNPQCKHILYTLIKILKAPSHLQYQLAFLTAELLEIFENAGPLPTDVGDGAEKDGKRKPVEGDCPICCCEMDAESESESAEQIVWCRAACGNNLHKTCFEQWAATKPNGGVTCPYCRAQWQADGQDLSKLAKAGKVGREGYVNVAGELGLSGRRDYSTYHGFWVRREMRAGRIVDGDGAEEEFWYD</sequence>
<proteinExistence type="predicted"/>
<dbReference type="EMBL" id="JAMKPW020000009">
    <property type="protein sequence ID" value="KAK8215233.1"/>
    <property type="molecule type" value="Genomic_DNA"/>
</dbReference>
<dbReference type="Proteomes" id="UP001320706">
    <property type="component" value="Unassembled WGS sequence"/>
</dbReference>
<comment type="caution">
    <text evidence="1">The sequence shown here is derived from an EMBL/GenBank/DDBJ whole genome shotgun (WGS) entry which is preliminary data.</text>
</comment>
<gene>
    <name evidence="1" type="ORF">M8818_002245</name>
</gene>
<evidence type="ECO:0000313" key="1">
    <source>
        <dbReference type="EMBL" id="KAK8215233.1"/>
    </source>
</evidence>
<keyword evidence="2" id="KW-1185">Reference proteome</keyword>
<name>A0ACC3SLG2_9PEZI</name>
<evidence type="ECO:0000313" key="2">
    <source>
        <dbReference type="Proteomes" id="UP001320706"/>
    </source>
</evidence>
<reference evidence="1" key="1">
    <citation type="submission" date="2024-02" db="EMBL/GenBank/DDBJ databases">
        <title>Metagenome Assembled Genome of Zalaria obscura JY119.</title>
        <authorList>
            <person name="Vighnesh L."/>
            <person name="Jagadeeshwari U."/>
            <person name="Venkata Ramana C."/>
            <person name="Sasikala C."/>
        </authorList>
    </citation>
    <scope>NUCLEOTIDE SEQUENCE</scope>
    <source>
        <strain evidence="1">JY119</strain>
    </source>
</reference>
<protein>
    <submittedName>
        <fullName evidence="1">Uncharacterized protein</fullName>
    </submittedName>
</protein>
<accession>A0ACC3SLG2</accession>